<dbReference type="AlphaFoldDB" id="A0A8J4YWK7"/>
<name>A0A8J4YWK7_CHIOP</name>
<dbReference type="EMBL" id="JACEEZ010000666">
    <property type="protein sequence ID" value="KAG0729921.1"/>
    <property type="molecule type" value="Genomic_DNA"/>
</dbReference>
<evidence type="ECO:0000256" key="1">
    <source>
        <dbReference type="SAM" id="MobiDB-lite"/>
    </source>
</evidence>
<evidence type="ECO:0000313" key="3">
    <source>
        <dbReference type="Proteomes" id="UP000770661"/>
    </source>
</evidence>
<dbReference type="Proteomes" id="UP000770661">
    <property type="component" value="Unassembled WGS sequence"/>
</dbReference>
<organism evidence="2 3">
    <name type="scientific">Chionoecetes opilio</name>
    <name type="common">Atlantic snow crab</name>
    <name type="synonym">Cancer opilio</name>
    <dbReference type="NCBI Taxonomy" id="41210"/>
    <lineage>
        <taxon>Eukaryota</taxon>
        <taxon>Metazoa</taxon>
        <taxon>Ecdysozoa</taxon>
        <taxon>Arthropoda</taxon>
        <taxon>Crustacea</taxon>
        <taxon>Multicrustacea</taxon>
        <taxon>Malacostraca</taxon>
        <taxon>Eumalacostraca</taxon>
        <taxon>Eucarida</taxon>
        <taxon>Decapoda</taxon>
        <taxon>Pleocyemata</taxon>
        <taxon>Brachyura</taxon>
        <taxon>Eubrachyura</taxon>
        <taxon>Majoidea</taxon>
        <taxon>Majidae</taxon>
        <taxon>Chionoecetes</taxon>
    </lineage>
</organism>
<reference evidence="2" key="1">
    <citation type="submission" date="2020-07" db="EMBL/GenBank/DDBJ databases">
        <title>The High-quality genome of the commercially important snow crab, Chionoecetes opilio.</title>
        <authorList>
            <person name="Jeong J.-H."/>
            <person name="Ryu S."/>
        </authorList>
    </citation>
    <scope>NUCLEOTIDE SEQUENCE</scope>
    <source>
        <strain evidence="2">MADBK_172401_WGS</strain>
        <tissue evidence="2">Digestive gland</tissue>
    </source>
</reference>
<feature type="region of interest" description="Disordered" evidence="1">
    <location>
        <begin position="42"/>
        <end position="93"/>
    </location>
</feature>
<gene>
    <name evidence="2" type="ORF">GWK47_029333</name>
</gene>
<evidence type="ECO:0000313" key="2">
    <source>
        <dbReference type="EMBL" id="KAG0729921.1"/>
    </source>
</evidence>
<proteinExistence type="predicted"/>
<feature type="compositionally biased region" description="Acidic residues" evidence="1">
    <location>
        <begin position="78"/>
        <end position="91"/>
    </location>
</feature>
<sequence length="109" mass="12029">MEAEGSKLESQTEAGHSTDAKITLATIDTSFLKGPITVTSISQQGVVSQEADQIIESVPENEDEGGTTTKDPLFTQDTDQEEQEKEDDDEDYKNVKAALKKKGRYYVQK</sequence>
<keyword evidence="3" id="KW-1185">Reference proteome</keyword>
<feature type="compositionally biased region" description="Polar residues" evidence="1">
    <location>
        <begin position="42"/>
        <end position="51"/>
    </location>
</feature>
<accession>A0A8J4YWK7</accession>
<protein>
    <submittedName>
        <fullName evidence="2">Uncharacterized protein</fullName>
    </submittedName>
</protein>
<comment type="caution">
    <text evidence="2">The sequence shown here is derived from an EMBL/GenBank/DDBJ whole genome shotgun (WGS) entry which is preliminary data.</text>
</comment>
<feature type="region of interest" description="Disordered" evidence="1">
    <location>
        <begin position="1"/>
        <end position="20"/>
    </location>
</feature>